<dbReference type="EMBL" id="MRAD01000004">
    <property type="protein sequence ID" value="OOO62606.1"/>
    <property type="molecule type" value="Genomic_DNA"/>
</dbReference>
<evidence type="ECO:0000313" key="7">
    <source>
        <dbReference type="Proteomes" id="UP000190206"/>
    </source>
</evidence>
<protein>
    <submittedName>
        <fullName evidence="6">Glycosyl transferase family 2</fullName>
    </submittedName>
</protein>
<evidence type="ECO:0000313" key="8">
    <source>
        <dbReference type="Proteomes" id="UP000190256"/>
    </source>
</evidence>
<accession>A0A1S9I156</accession>
<keyword evidence="4" id="KW-0812">Transmembrane</keyword>
<evidence type="ECO:0000256" key="1">
    <source>
        <dbReference type="ARBA" id="ARBA00006739"/>
    </source>
</evidence>
<name>A0A1S9I156_9CLOT</name>
<comment type="caution">
    <text evidence="6">The sequence shown here is derived from an EMBL/GenBank/DDBJ whole genome shotgun (WGS) entry which is preliminary data.</text>
</comment>
<dbReference type="Proteomes" id="UP000190206">
    <property type="component" value="Unassembled WGS sequence"/>
</dbReference>
<dbReference type="AlphaFoldDB" id="A0A1S9I156"/>
<dbReference type="Gene3D" id="3.90.550.10">
    <property type="entry name" value="Spore Coat Polysaccharide Biosynthesis Protein SpsA, Chain A"/>
    <property type="match status" value="1"/>
</dbReference>
<gene>
    <name evidence="5" type="ORF">BS637_04780</name>
    <name evidence="6" type="ORF">BS638_12580</name>
</gene>
<dbReference type="OrthoDB" id="9768769at2"/>
<proteinExistence type="inferred from homology"/>
<organism evidence="6 8">
    <name type="scientific">Clostridium tepidum</name>
    <dbReference type="NCBI Taxonomy" id="1962263"/>
    <lineage>
        <taxon>Bacteria</taxon>
        <taxon>Bacillati</taxon>
        <taxon>Bacillota</taxon>
        <taxon>Clostridia</taxon>
        <taxon>Eubacteriales</taxon>
        <taxon>Clostridiaceae</taxon>
        <taxon>Clostridium</taxon>
    </lineage>
</organism>
<feature type="transmembrane region" description="Helical" evidence="4">
    <location>
        <begin position="349"/>
        <end position="366"/>
    </location>
</feature>
<keyword evidence="4" id="KW-0472">Membrane</keyword>
<reference evidence="6 8" key="1">
    <citation type="submission" date="2016-12" db="EMBL/GenBank/DDBJ databases">
        <title>Clostridium tepidum sp. nov., a close relative of Clostridium sporogenes and Clostridium botulinum Group I.</title>
        <authorList>
            <person name="Dobritsa A.P."/>
            <person name="Kutumbaka K.K."/>
            <person name="Werner K."/>
            <person name="Wiedmann M."/>
            <person name="Asmus A."/>
            <person name="Samadpour M."/>
        </authorList>
    </citation>
    <scope>NUCLEOTIDE SEQUENCE [LARGE SCALE GENOMIC DNA]</scope>
    <source>
        <strain evidence="6 8">IEH 97212</strain>
    </source>
</reference>
<evidence type="ECO:0000313" key="5">
    <source>
        <dbReference type="EMBL" id="OOO62606.1"/>
    </source>
</evidence>
<evidence type="ECO:0000313" key="6">
    <source>
        <dbReference type="EMBL" id="OOO63965.1"/>
    </source>
</evidence>
<keyword evidence="4" id="KW-1133">Transmembrane helix</keyword>
<dbReference type="EMBL" id="MRAE01000046">
    <property type="protein sequence ID" value="OOO63965.1"/>
    <property type="molecule type" value="Genomic_DNA"/>
</dbReference>
<evidence type="ECO:0000256" key="2">
    <source>
        <dbReference type="ARBA" id="ARBA00022676"/>
    </source>
</evidence>
<feature type="transmembrane region" description="Helical" evidence="4">
    <location>
        <begin position="378"/>
        <end position="401"/>
    </location>
</feature>
<dbReference type="PANTHER" id="PTHR43630:SF1">
    <property type="entry name" value="POLY-BETA-1,6-N-ACETYL-D-GLUCOSAMINE SYNTHASE"/>
    <property type="match status" value="1"/>
</dbReference>
<sequence>MEELNLVDYFFIYSLVSIWMLLLVNIILSLAGYKYYLKTLNNSEIKKIKDEEYPTVSILVPAHNEEKVIGRTVKSILLLNYPRNKMELIVINDNSSDNTKKILEQIQKEYEYYNFKIISTDNVTGGKGKSNALNIGYKHSSGDFIAVYDADNTPDKNALKYLIENIIEDRSLGAVIGKFRTRNKERNMLTRFINIETLSFQWMCQAGRWNLLNLCTIPGTNFVVRKDVIKKLNGWDPKAIAEDTEISFRIYELGYKIKFVPNSVTWEQEPENLKVWFKQRTRWVKGNIYVLLKYFKNMFKKSRRNIIFDIFYFFSVYFLFLSSVLISDILFIMSVFFNINLNVTGNFNVLWILAYVLFVLEISLTLTLEKGESNRKNLIFVSIMYFTYCQMWMVVAVKGIIQYIRDKLLKKEVKWYKTERF</sequence>
<keyword evidence="7" id="KW-1185">Reference proteome</keyword>
<dbReference type="Pfam" id="PF13641">
    <property type="entry name" value="Glyco_tranf_2_3"/>
    <property type="match status" value="1"/>
</dbReference>
<evidence type="ECO:0000256" key="4">
    <source>
        <dbReference type="SAM" id="Phobius"/>
    </source>
</evidence>
<keyword evidence="3 6" id="KW-0808">Transferase</keyword>
<comment type="similarity">
    <text evidence="1">Belongs to the glycosyltransferase 2 family.</text>
</comment>
<dbReference type="InterPro" id="IPR029044">
    <property type="entry name" value="Nucleotide-diphossugar_trans"/>
</dbReference>
<dbReference type="STRING" id="1962263.BS637_04780"/>
<keyword evidence="2" id="KW-0328">Glycosyltransferase</keyword>
<dbReference type="CDD" id="cd06423">
    <property type="entry name" value="CESA_like"/>
    <property type="match status" value="1"/>
</dbReference>
<reference evidence="5 7" key="2">
    <citation type="submission" date="2016-12" db="EMBL/GenBank/DDBJ databases">
        <title>Clostridium tepidum sp. nov., a close relative of Clostridium sporogenes and Clostridium botulinum Group I.</title>
        <authorList>
            <person name="Dobritsa A.P."/>
            <person name="Kutumbaka K."/>
            <person name="Werner K."/>
            <person name="Samadpour M."/>
        </authorList>
    </citation>
    <scope>NUCLEOTIDE SEQUENCE [LARGE SCALE GENOMIC DNA]</scope>
    <source>
        <strain evidence="5 7">PE</strain>
    </source>
</reference>
<dbReference type="SUPFAM" id="SSF53448">
    <property type="entry name" value="Nucleotide-diphospho-sugar transferases"/>
    <property type="match status" value="1"/>
</dbReference>
<feature type="transmembrane region" description="Helical" evidence="4">
    <location>
        <begin position="12"/>
        <end position="37"/>
    </location>
</feature>
<feature type="transmembrane region" description="Helical" evidence="4">
    <location>
        <begin position="310"/>
        <end position="337"/>
    </location>
</feature>
<dbReference type="Proteomes" id="UP000190256">
    <property type="component" value="Unassembled WGS sequence"/>
</dbReference>
<dbReference type="PANTHER" id="PTHR43630">
    <property type="entry name" value="POLY-BETA-1,6-N-ACETYL-D-GLUCOSAMINE SYNTHASE"/>
    <property type="match status" value="1"/>
</dbReference>
<evidence type="ECO:0000256" key="3">
    <source>
        <dbReference type="ARBA" id="ARBA00022679"/>
    </source>
</evidence>
<dbReference type="RefSeq" id="WP_078023635.1">
    <property type="nucleotide sequence ID" value="NZ_JADPGM010000004.1"/>
</dbReference>
<dbReference type="GO" id="GO:0016757">
    <property type="term" value="F:glycosyltransferase activity"/>
    <property type="evidence" value="ECO:0007669"/>
    <property type="project" value="UniProtKB-KW"/>
</dbReference>